<feature type="domain" description="Bacteriophage N4 adsorption protein A C-terminal" evidence="5">
    <location>
        <begin position="589"/>
        <end position="758"/>
    </location>
</feature>
<feature type="signal peptide" evidence="4">
    <location>
        <begin position="1"/>
        <end position="41"/>
    </location>
</feature>
<dbReference type="InterPro" id="IPR019734">
    <property type="entry name" value="TPR_rpt"/>
</dbReference>
<dbReference type="Pfam" id="PF13283">
    <property type="entry name" value="NfrA_C"/>
    <property type="match status" value="1"/>
</dbReference>
<dbReference type="InterPro" id="IPR011990">
    <property type="entry name" value="TPR-like_helical_dom_sf"/>
</dbReference>
<feature type="region of interest" description="Disordered" evidence="3">
    <location>
        <begin position="41"/>
        <end position="60"/>
    </location>
</feature>
<dbReference type="Gene3D" id="1.25.40.10">
    <property type="entry name" value="Tetratricopeptide repeat domain"/>
    <property type="match status" value="2"/>
</dbReference>
<keyword evidence="2" id="KW-0802">TPR repeat</keyword>
<dbReference type="Proteomes" id="UP001185659">
    <property type="component" value="Unassembled WGS sequence"/>
</dbReference>
<dbReference type="Pfam" id="PF14559">
    <property type="entry name" value="TPR_19"/>
    <property type="match status" value="1"/>
</dbReference>
<dbReference type="EMBL" id="JAWLIP010000006">
    <property type="protein sequence ID" value="MDV6227440.1"/>
    <property type="molecule type" value="Genomic_DNA"/>
</dbReference>
<evidence type="ECO:0000256" key="4">
    <source>
        <dbReference type="SAM" id="SignalP"/>
    </source>
</evidence>
<keyword evidence="7" id="KW-1185">Reference proteome</keyword>
<feature type="region of interest" description="Disordered" evidence="3">
    <location>
        <begin position="115"/>
        <end position="134"/>
    </location>
</feature>
<evidence type="ECO:0000313" key="6">
    <source>
        <dbReference type="EMBL" id="MDV6227440.1"/>
    </source>
</evidence>
<evidence type="ECO:0000256" key="3">
    <source>
        <dbReference type="SAM" id="MobiDB-lite"/>
    </source>
</evidence>
<comment type="caution">
    <text evidence="6">The sequence shown here is derived from an EMBL/GenBank/DDBJ whole genome shotgun (WGS) entry which is preliminary data.</text>
</comment>
<proteinExistence type="predicted"/>
<organism evidence="6 7">
    <name type="scientific">Nitratireductor aquimarinus</name>
    <dbReference type="NCBI Taxonomy" id="889300"/>
    <lineage>
        <taxon>Bacteria</taxon>
        <taxon>Pseudomonadati</taxon>
        <taxon>Pseudomonadota</taxon>
        <taxon>Alphaproteobacteria</taxon>
        <taxon>Hyphomicrobiales</taxon>
        <taxon>Phyllobacteriaceae</taxon>
        <taxon>Nitratireductor</taxon>
    </lineage>
</organism>
<dbReference type="Pfam" id="PF13432">
    <property type="entry name" value="TPR_16"/>
    <property type="match status" value="1"/>
</dbReference>
<dbReference type="InterPro" id="IPR050498">
    <property type="entry name" value="Ycf3"/>
</dbReference>
<evidence type="ECO:0000256" key="1">
    <source>
        <dbReference type="ARBA" id="ARBA00022737"/>
    </source>
</evidence>
<keyword evidence="1" id="KW-0677">Repeat</keyword>
<protein>
    <recommendedName>
        <fullName evidence="5">Bacteriophage N4 adsorption protein A C-terminal domain-containing protein</fullName>
    </recommendedName>
</protein>
<reference evidence="6 7" key="1">
    <citation type="submission" date="2023-10" db="EMBL/GenBank/DDBJ databases">
        <authorList>
            <person name="Venkata Ramana C."/>
            <person name="Sasikala C."/>
            <person name="Dhurka M."/>
        </authorList>
    </citation>
    <scope>NUCLEOTIDE SEQUENCE [LARGE SCALE GENOMIC DNA]</scope>
    <source>
        <strain evidence="6 7">KCTC 32151</strain>
    </source>
</reference>
<evidence type="ECO:0000259" key="5">
    <source>
        <dbReference type="Pfam" id="PF13283"/>
    </source>
</evidence>
<dbReference type="SUPFAM" id="SSF48452">
    <property type="entry name" value="TPR-like"/>
    <property type="match status" value="2"/>
</dbReference>
<dbReference type="RefSeq" id="WP_317561817.1">
    <property type="nucleotide sequence ID" value="NZ_JAWLIP010000006.1"/>
</dbReference>
<gene>
    <name evidence="6" type="ORF">R2G56_14165</name>
</gene>
<accession>A0ABU4AMH7</accession>
<keyword evidence="4" id="KW-0732">Signal</keyword>
<sequence>MTIVGRPGSQGRKTSARNRWLRGTAALLALQFAWGALPAGAQTSDPAPVQNAPAESIGEERPLAGSAYEVATEAYEAYANGNYAAAAEKAREAVRQRPDVGRLRTLLVRALDASGEKDEARSAAQEGAQDERLTDTAREELSALATALTASSEAVSQSDPAYLAADAAYRAYDRGDYDTAVAKAEEALRLTPGNRDYRSLLDNALAAQKLSSAQQSVKQGSNASPGAGAANMAYDAIRAKRYGEALRLARKAVQQAPGNRSFRLLLLQTLVQNGLQSEALSETNRAMKRFGSDAALLRQRGVLQASMGNQNAAFDDFSAALRYSSSPADERFLRLSLAEAALATDRPEQAYEALAPLGRRADHTVWMKRGQALQAMKDFAGANEAFALAETTTTNPREQDQAIAARVRLLNDEDRKAEASRLFLESIDEGRFASMNDLDLAYLAGQAGERTMAYDRFQAADRNGALSGRQFIDAAYAARRAYQNDDAIALMHRAIDAEERGDFSLAPQALFGLRREVAELKREYGAYVSLTHGGMGIASNSLLPQGSSGESMQLGSEIYWRPPGIGYRDGATFELFARQFTTLRDSLDGATGSSTTQGSVGARWKPFAQHNLVFEASKLFKVGKHSRNDTLIRAAFSKGIGSDLRVDVPSWWMAQYYGEIGHYLESGQTIASDDIRIGRSFRMDAIDDRLVLTPYIGVNAGYDSELADQFTLSAGPGLNARYWFREDKYTAPMSYIDLTVQYRARLAGDNRGEGLFAGISLSY</sequence>
<dbReference type="PANTHER" id="PTHR44858">
    <property type="entry name" value="TETRATRICOPEPTIDE REPEAT PROTEIN 6"/>
    <property type="match status" value="1"/>
</dbReference>
<feature type="chain" id="PRO_5046196666" description="Bacteriophage N4 adsorption protein A C-terminal domain-containing protein" evidence="4">
    <location>
        <begin position="42"/>
        <end position="763"/>
    </location>
</feature>
<name>A0ABU4AMH7_9HYPH</name>
<dbReference type="InterPro" id="IPR025137">
    <property type="entry name" value="NfrA_C"/>
</dbReference>
<dbReference type="PANTHER" id="PTHR44858:SF1">
    <property type="entry name" value="UDP-N-ACETYLGLUCOSAMINE--PEPTIDE N-ACETYLGLUCOSAMINYLTRANSFERASE SPINDLY-RELATED"/>
    <property type="match status" value="1"/>
</dbReference>
<dbReference type="SMART" id="SM00028">
    <property type="entry name" value="TPR"/>
    <property type="match status" value="4"/>
</dbReference>
<evidence type="ECO:0000256" key="2">
    <source>
        <dbReference type="ARBA" id="ARBA00022803"/>
    </source>
</evidence>
<evidence type="ECO:0000313" key="7">
    <source>
        <dbReference type="Proteomes" id="UP001185659"/>
    </source>
</evidence>